<feature type="compositionally biased region" description="Basic residues" evidence="1">
    <location>
        <begin position="22"/>
        <end position="37"/>
    </location>
</feature>
<evidence type="ECO:0000313" key="3">
    <source>
        <dbReference type="Proteomes" id="UP000660262"/>
    </source>
</evidence>
<dbReference type="SUPFAM" id="SSF48452">
    <property type="entry name" value="TPR-like"/>
    <property type="match status" value="1"/>
</dbReference>
<evidence type="ECO:0000256" key="1">
    <source>
        <dbReference type="SAM" id="MobiDB-lite"/>
    </source>
</evidence>
<gene>
    <name evidence="2" type="ORF">PPROV_000302900</name>
</gene>
<dbReference type="InterPro" id="IPR011990">
    <property type="entry name" value="TPR-like_helical_dom_sf"/>
</dbReference>
<accession>A0A830HBA5</accession>
<dbReference type="Proteomes" id="UP000660262">
    <property type="component" value="Unassembled WGS sequence"/>
</dbReference>
<protein>
    <submittedName>
        <fullName evidence="2">Uncharacterized protein</fullName>
    </submittedName>
</protein>
<comment type="caution">
    <text evidence="2">The sequence shown here is derived from an EMBL/GenBank/DDBJ whole genome shotgun (WGS) entry which is preliminary data.</text>
</comment>
<dbReference type="Gene3D" id="1.25.40.10">
    <property type="entry name" value="Tetratricopeptide repeat domain"/>
    <property type="match status" value="1"/>
</dbReference>
<sequence length="432" mass="45310">MQSSSSRRFSLACIVSASSSSSRKRSSNKKRSSKKGFGKAPTQTTQKTDVSNDGVNDDAASNLAGGQKDESTKKKTNPNADLASDNPLAVSLRGPEAAFGNQAPPASENVDEALEFEQRLAKMRESAPSAPTRTQESSNSNTETASAATRVDEAENEPSKLQAAGILALAAFAAAIFVAVDFLDTSPKRQTIPEAQQRRNPSVDEAALVRKLSDDATKAPPGAARVAAYRSLAQVQASLGQHAEAADAWLKVAEGDGSGAVPPFDAVAGAAAELAADGKFDEAVNEVVRLRKLSSKDKEADYAAALVLAKSYASCVLTDAQGGSLESVLRDGVSSATATRRVGEAVDVYNALMKKQPSNYASYLAKASLLLRTSAIDEAWKSGTSAERLLDAKKLLVKAESLAPDDKARALVAKVKLLEKTTTTTSSEKDDE</sequence>
<proteinExistence type="predicted"/>
<feature type="compositionally biased region" description="Low complexity" evidence="1">
    <location>
        <begin position="136"/>
        <end position="149"/>
    </location>
</feature>
<keyword evidence="3" id="KW-1185">Reference proteome</keyword>
<reference evidence="2" key="1">
    <citation type="submission" date="2020-10" db="EMBL/GenBank/DDBJ databases">
        <title>Unveiling of a novel bifunctional photoreceptor, Dualchrome1, isolated from a cosmopolitan green alga.</title>
        <authorList>
            <person name="Suzuki S."/>
            <person name="Kawachi M."/>
        </authorList>
    </citation>
    <scope>NUCLEOTIDE SEQUENCE</scope>
    <source>
        <strain evidence="2">NIES 2893</strain>
    </source>
</reference>
<feature type="compositionally biased region" description="Polar residues" evidence="1">
    <location>
        <begin position="41"/>
        <end position="54"/>
    </location>
</feature>
<feature type="compositionally biased region" description="Basic and acidic residues" evidence="1">
    <location>
        <begin position="116"/>
        <end position="125"/>
    </location>
</feature>
<dbReference type="AlphaFoldDB" id="A0A830HBA5"/>
<feature type="region of interest" description="Disordered" evidence="1">
    <location>
        <begin position="1"/>
        <end position="156"/>
    </location>
</feature>
<name>A0A830HBA5_9CHLO</name>
<organism evidence="2 3">
    <name type="scientific">Pycnococcus provasolii</name>
    <dbReference type="NCBI Taxonomy" id="41880"/>
    <lineage>
        <taxon>Eukaryota</taxon>
        <taxon>Viridiplantae</taxon>
        <taxon>Chlorophyta</taxon>
        <taxon>Pseudoscourfieldiophyceae</taxon>
        <taxon>Pseudoscourfieldiales</taxon>
        <taxon>Pycnococcaceae</taxon>
        <taxon>Pycnococcus</taxon>
    </lineage>
</organism>
<evidence type="ECO:0000313" key="2">
    <source>
        <dbReference type="EMBL" id="GHP04275.1"/>
    </source>
</evidence>
<dbReference type="EMBL" id="BNJQ01000007">
    <property type="protein sequence ID" value="GHP04275.1"/>
    <property type="molecule type" value="Genomic_DNA"/>
</dbReference>